<dbReference type="EMBL" id="JAGINT010000002">
    <property type="protein sequence ID" value="MBP2353763.1"/>
    <property type="molecule type" value="Genomic_DNA"/>
</dbReference>
<feature type="domain" description="HTH marR-type" evidence="4">
    <location>
        <begin position="18"/>
        <end position="150"/>
    </location>
</feature>
<protein>
    <submittedName>
        <fullName evidence="5">DNA-binding MarR family transcriptional regulator</fullName>
    </submittedName>
</protein>
<gene>
    <name evidence="5" type="ORF">JOF29_004873</name>
</gene>
<dbReference type="PANTHER" id="PTHR33164">
    <property type="entry name" value="TRANSCRIPTIONAL REGULATOR, MARR FAMILY"/>
    <property type="match status" value="1"/>
</dbReference>
<proteinExistence type="predicted"/>
<dbReference type="Gene3D" id="1.10.10.10">
    <property type="entry name" value="Winged helix-like DNA-binding domain superfamily/Winged helix DNA-binding domain"/>
    <property type="match status" value="1"/>
</dbReference>
<evidence type="ECO:0000256" key="3">
    <source>
        <dbReference type="ARBA" id="ARBA00023163"/>
    </source>
</evidence>
<evidence type="ECO:0000259" key="4">
    <source>
        <dbReference type="PROSITE" id="PS50995"/>
    </source>
</evidence>
<accession>A0ABS4UQ44</accession>
<dbReference type="Pfam" id="PF12802">
    <property type="entry name" value="MarR_2"/>
    <property type="match status" value="1"/>
</dbReference>
<dbReference type="SMART" id="SM00347">
    <property type="entry name" value="HTH_MARR"/>
    <property type="match status" value="1"/>
</dbReference>
<dbReference type="Proteomes" id="UP000755585">
    <property type="component" value="Unassembled WGS sequence"/>
</dbReference>
<organism evidence="5 6">
    <name type="scientific">Kribbella aluminosa</name>
    <dbReference type="NCBI Taxonomy" id="416017"/>
    <lineage>
        <taxon>Bacteria</taxon>
        <taxon>Bacillati</taxon>
        <taxon>Actinomycetota</taxon>
        <taxon>Actinomycetes</taxon>
        <taxon>Propionibacteriales</taxon>
        <taxon>Kribbellaceae</taxon>
        <taxon>Kribbella</taxon>
    </lineage>
</organism>
<evidence type="ECO:0000313" key="6">
    <source>
        <dbReference type="Proteomes" id="UP000755585"/>
    </source>
</evidence>
<dbReference type="GO" id="GO:0003677">
    <property type="term" value="F:DNA binding"/>
    <property type="evidence" value="ECO:0007669"/>
    <property type="project" value="UniProtKB-KW"/>
</dbReference>
<dbReference type="PROSITE" id="PS50995">
    <property type="entry name" value="HTH_MARR_2"/>
    <property type="match status" value="1"/>
</dbReference>
<sequence>MDDDLRFDHGDRTPERVKAQLSRLVGMTAAQTQRVSSEALRAIGAHKDHFVVLAALAEFGPASQAAVAGRARVYKSDLVAVLNELSDGGWIHRAPDPTDKRRNVITITPAGEARLAELDRILSAVNNHLTAPLTADERAQLFTLLTRVNDHLARSPNLP</sequence>
<dbReference type="InterPro" id="IPR000835">
    <property type="entry name" value="HTH_MarR-typ"/>
</dbReference>
<evidence type="ECO:0000256" key="2">
    <source>
        <dbReference type="ARBA" id="ARBA00023125"/>
    </source>
</evidence>
<name>A0ABS4UQ44_9ACTN</name>
<evidence type="ECO:0000313" key="5">
    <source>
        <dbReference type="EMBL" id="MBP2353763.1"/>
    </source>
</evidence>
<dbReference type="RefSeq" id="WP_209696674.1">
    <property type="nucleotide sequence ID" value="NZ_BAAAVU010000001.1"/>
</dbReference>
<comment type="caution">
    <text evidence="5">The sequence shown here is derived from an EMBL/GenBank/DDBJ whole genome shotgun (WGS) entry which is preliminary data.</text>
</comment>
<dbReference type="PRINTS" id="PR00598">
    <property type="entry name" value="HTHMARR"/>
</dbReference>
<keyword evidence="1" id="KW-0805">Transcription regulation</keyword>
<evidence type="ECO:0000256" key="1">
    <source>
        <dbReference type="ARBA" id="ARBA00023015"/>
    </source>
</evidence>
<dbReference type="PANTHER" id="PTHR33164:SF64">
    <property type="entry name" value="TRANSCRIPTIONAL REGULATOR SLYA"/>
    <property type="match status" value="1"/>
</dbReference>
<keyword evidence="6" id="KW-1185">Reference proteome</keyword>
<dbReference type="InterPro" id="IPR039422">
    <property type="entry name" value="MarR/SlyA-like"/>
</dbReference>
<dbReference type="SUPFAM" id="SSF46785">
    <property type="entry name" value="Winged helix' DNA-binding domain"/>
    <property type="match status" value="1"/>
</dbReference>
<dbReference type="InterPro" id="IPR036388">
    <property type="entry name" value="WH-like_DNA-bd_sf"/>
</dbReference>
<keyword evidence="2 5" id="KW-0238">DNA-binding</keyword>
<dbReference type="InterPro" id="IPR036390">
    <property type="entry name" value="WH_DNA-bd_sf"/>
</dbReference>
<reference evidence="5 6" key="1">
    <citation type="submission" date="2021-03" db="EMBL/GenBank/DDBJ databases">
        <title>Sequencing the genomes of 1000 actinobacteria strains.</title>
        <authorList>
            <person name="Klenk H.-P."/>
        </authorList>
    </citation>
    <scope>NUCLEOTIDE SEQUENCE [LARGE SCALE GENOMIC DNA]</scope>
    <source>
        <strain evidence="5 6">DSM 18824</strain>
    </source>
</reference>
<keyword evidence="3" id="KW-0804">Transcription</keyword>